<gene>
    <name evidence="1" type="ORF">Sradi_0909100</name>
</gene>
<proteinExistence type="predicted"/>
<comment type="caution">
    <text evidence="1">The sequence shown here is derived from an EMBL/GenBank/DDBJ whole genome shotgun (WGS) entry which is preliminary data.</text>
</comment>
<sequence length="76" mass="8464">MEATLRAEETSPERSFIEVKQKKLASNSNSISKHRGIVSFEVIGSQRGGYRGRGSDQTNRYYKPLKFGLELGEGVS</sequence>
<dbReference type="AlphaFoldDB" id="A0AAW2V3I0"/>
<reference evidence="1" key="1">
    <citation type="submission" date="2020-06" db="EMBL/GenBank/DDBJ databases">
        <authorList>
            <person name="Li T."/>
            <person name="Hu X."/>
            <person name="Zhang T."/>
            <person name="Song X."/>
            <person name="Zhang H."/>
            <person name="Dai N."/>
            <person name="Sheng W."/>
            <person name="Hou X."/>
            <person name="Wei L."/>
        </authorList>
    </citation>
    <scope>NUCLEOTIDE SEQUENCE</scope>
    <source>
        <strain evidence="1">G02</strain>
        <tissue evidence="1">Leaf</tissue>
    </source>
</reference>
<evidence type="ECO:0000313" key="1">
    <source>
        <dbReference type="EMBL" id="KAL0423743.1"/>
    </source>
</evidence>
<dbReference type="EMBL" id="JACGWJ010000004">
    <property type="protein sequence ID" value="KAL0423743.1"/>
    <property type="molecule type" value="Genomic_DNA"/>
</dbReference>
<accession>A0AAW2V3I0</accession>
<organism evidence="1">
    <name type="scientific">Sesamum radiatum</name>
    <name type="common">Black benniseed</name>
    <dbReference type="NCBI Taxonomy" id="300843"/>
    <lineage>
        <taxon>Eukaryota</taxon>
        <taxon>Viridiplantae</taxon>
        <taxon>Streptophyta</taxon>
        <taxon>Embryophyta</taxon>
        <taxon>Tracheophyta</taxon>
        <taxon>Spermatophyta</taxon>
        <taxon>Magnoliopsida</taxon>
        <taxon>eudicotyledons</taxon>
        <taxon>Gunneridae</taxon>
        <taxon>Pentapetalae</taxon>
        <taxon>asterids</taxon>
        <taxon>lamiids</taxon>
        <taxon>Lamiales</taxon>
        <taxon>Pedaliaceae</taxon>
        <taxon>Sesamum</taxon>
    </lineage>
</organism>
<name>A0AAW2V3I0_SESRA</name>
<protein>
    <submittedName>
        <fullName evidence="1">Uncharacterized protein</fullName>
    </submittedName>
</protein>
<reference evidence="1" key="2">
    <citation type="journal article" date="2024" name="Plant">
        <title>Genomic evolution and insights into agronomic trait innovations of Sesamum species.</title>
        <authorList>
            <person name="Miao H."/>
            <person name="Wang L."/>
            <person name="Qu L."/>
            <person name="Liu H."/>
            <person name="Sun Y."/>
            <person name="Le M."/>
            <person name="Wang Q."/>
            <person name="Wei S."/>
            <person name="Zheng Y."/>
            <person name="Lin W."/>
            <person name="Duan Y."/>
            <person name="Cao H."/>
            <person name="Xiong S."/>
            <person name="Wang X."/>
            <person name="Wei L."/>
            <person name="Li C."/>
            <person name="Ma Q."/>
            <person name="Ju M."/>
            <person name="Zhao R."/>
            <person name="Li G."/>
            <person name="Mu C."/>
            <person name="Tian Q."/>
            <person name="Mei H."/>
            <person name="Zhang T."/>
            <person name="Gao T."/>
            <person name="Zhang H."/>
        </authorList>
    </citation>
    <scope>NUCLEOTIDE SEQUENCE</scope>
    <source>
        <strain evidence="1">G02</strain>
    </source>
</reference>